<feature type="region of interest" description="Disordered" evidence="8">
    <location>
        <begin position="395"/>
        <end position="421"/>
    </location>
</feature>
<feature type="compositionally biased region" description="Basic and acidic residues" evidence="8">
    <location>
        <begin position="412"/>
        <end position="421"/>
    </location>
</feature>
<dbReference type="AlphaFoldDB" id="A0A1G4I271"/>
<feature type="compositionally biased region" description="Basic and acidic residues" evidence="8">
    <location>
        <begin position="439"/>
        <end position="449"/>
    </location>
</feature>
<evidence type="ECO:0000256" key="4">
    <source>
        <dbReference type="ARBA" id="ARBA00022622"/>
    </source>
</evidence>
<comment type="function">
    <text evidence="1">VSG forms a coat on the surface of the parasite. The trypanosome evades the immune response of the host by expressing a series of antigenically distinct VSGs from an estimated 1000 VSG genes.</text>
</comment>
<dbReference type="GO" id="GO:0098552">
    <property type="term" value="C:side of membrane"/>
    <property type="evidence" value="ECO:0007669"/>
    <property type="project" value="UniProtKB-KW"/>
</dbReference>
<dbReference type="GO" id="GO:0042783">
    <property type="term" value="P:symbiont-mediated evasion of host immune response"/>
    <property type="evidence" value="ECO:0007669"/>
    <property type="project" value="InterPro"/>
</dbReference>
<evidence type="ECO:0000256" key="1">
    <source>
        <dbReference type="ARBA" id="ARBA00002523"/>
    </source>
</evidence>
<evidence type="ECO:0000256" key="5">
    <source>
        <dbReference type="ARBA" id="ARBA00023136"/>
    </source>
</evidence>
<dbReference type="RefSeq" id="XP_067077352.1">
    <property type="nucleotide sequence ID" value="XM_067221251.1"/>
</dbReference>
<organism evidence="12 13">
    <name type="scientific">Trypanosoma equiperdum</name>
    <dbReference type="NCBI Taxonomy" id="5694"/>
    <lineage>
        <taxon>Eukaryota</taxon>
        <taxon>Discoba</taxon>
        <taxon>Euglenozoa</taxon>
        <taxon>Kinetoplastea</taxon>
        <taxon>Metakinetoplastina</taxon>
        <taxon>Trypanosomatida</taxon>
        <taxon>Trypanosomatidae</taxon>
        <taxon>Trypanosoma</taxon>
    </lineage>
</organism>
<feature type="region of interest" description="Disordered" evidence="8">
    <location>
        <begin position="439"/>
        <end position="473"/>
    </location>
</feature>
<name>A0A1G4I271_TRYEQ</name>
<feature type="signal peptide" evidence="9">
    <location>
        <begin position="1"/>
        <end position="26"/>
    </location>
</feature>
<dbReference type="InterPro" id="IPR001812">
    <property type="entry name" value="Trypano_VSG_A_N_dom"/>
</dbReference>
<dbReference type="EMBL" id="CZPT02000412">
    <property type="protein sequence ID" value="SCU65813.1"/>
    <property type="molecule type" value="Genomic_DNA"/>
</dbReference>
<dbReference type="GO" id="GO:0005886">
    <property type="term" value="C:plasma membrane"/>
    <property type="evidence" value="ECO:0007669"/>
    <property type="project" value="UniProtKB-SubCell"/>
</dbReference>
<feature type="domain" description="Trypanosome variant surface glycoprotein C-terminal" evidence="11">
    <location>
        <begin position="417"/>
        <end position="520"/>
    </location>
</feature>
<evidence type="ECO:0000256" key="7">
    <source>
        <dbReference type="ARBA" id="ARBA00023288"/>
    </source>
</evidence>
<evidence type="ECO:0000259" key="10">
    <source>
        <dbReference type="Pfam" id="PF00913"/>
    </source>
</evidence>
<protein>
    <submittedName>
        <fullName evidence="12">Trypanosome variant surface glycoprotein (A-type)/Trypanosome variant surface glycoprotein C-terminal domain containing protein, putative</fullName>
    </submittedName>
</protein>
<keyword evidence="7" id="KW-0449">Lipoprotein</keyword>
<comment type="subcellular location">
    <subcellularLocation>
        <location evidence="2">Cell membrane</location>
        <topology evidence="2">Lipid-anchor</topology>
        <topology evidence="2">GPI-anchor</topology>
    </subcellularLocation>
</comment>
<feature type="chain" id="PRO_5009235113" evidence="9">
    <location>
        <begin position="27"/>
        <end position="525"/>
    </location>
</feature>
<keyword evidence="9" id="KW-0732">Signal</keyword>
<dbReference type="SUPFAM" id="SSF58087">
    <property type="entry name" value="Variant surface glycoprotein (N-terminal domain)"/>
    <property type="match status" value="1"/>
</dbReference>
<evidence type="ECO:0000313" key="13">
    <source>
        <dbReference type="Proteomes" id="UP000195570"/>
    </source>
</evidence>
<evidence type="ECO:0000259" key="11">
    <source>
        <dbReference type="Pfam" id="PF10659"/>
    </source>
</evidence>
<evidence type="ECO:0000256" key="6">
    <source>
        <dbReference type="ARBA" id="ARBA00023180"/>
    </source>
</evidence>
<accession>A0A1G4I271</accession>
<evidence type="ECO:0000313" key="12">
    <source>
        <dbReference type="EMBL" id="SCU65813.1"/>
    </source>
</evidence>
<evidence type="ECO:0000256" key="3">
    <source>
        <dbReference type="ARBA" id="ARBA00022475"/>
    </source>
</evidence>
<evidence type="ECO:0000256" key="2">
    <source>
        <dbReference type="ARBA" id="ARBA00004609"/>
    </source>
</evidence>
<keyword evidence="4" id="KW-0336">GPI-anchor</keyword>
<feature type="compositionally biased region" description="Low complexity" evidence="8">
    <location>
        <begin position="397"/>
        <end position="408"/>
    </location>
</feature>
<dbReference type="Pfam" id="PF10659">
    <property type="entry name" value="Trypan_glycop_C"/>
    <property type="match status" value="1"/>
</dbReference>
<feature type="compositionally biased region" description="Basic and acidic residues" evidence="8">
    <location>
        <begin position="459"/>
        <end position="473"/>
    </location>
</feature>
<proteinExistence type="predicted"/>
<dbReference type="VEuPathDB" id="TriTrypDB:TEOVI_000752900"/>
<keyword evidence="3" id="KW-1003">Cell membrane</keyword>
<keyword evidence="13" id="KW-1185">Reference proteome</keyword>
<keyword evidence="5" id="KW-0472">Membrane</keyword>
<dbReference type="Pfam" id="PF00913">
    <property type="entry name" value="Trypan_glycop"/>
    <property type="match status" value="1"/>
</dbReference>
<sequence>MTGTVTGVVCLLALTLAGQRCDAAAGNPISAGSFKALCQFSAKLKSWSEYAIYTVKTELDQATKDSVFIQKVAIAETVTTDKDTKQALGLLRAYVEATLATRASTRESTLRAAVQAAAAAALAAGRTQEALALFMQATKKDGQYMYCVKPSSGDRPPNAVLNPTLWDATCAEPHINLEGHSSKPDNAVKHGFKKVQEPLATVTEDASGNKKCLLTASTNGGLLDTEAEDAADDSKRLFANGLIKVTIANGNVALTDTEALQGINTKTHYDASLFKAAGEKATELSNAAQTNNVNIVEAAYEAINNEDFKKKLHSKILKTNGTTTDQSKLFNRLVGENSEKFKSTLWKAVEQTTVVIASDTTPTKKQLKEISDDKAGLNDLAEAAKLISARPIEGCKETAPTTTPTASSSEEDCPKRGEDQCTGKCEWDKKKETCKAKEEQEQQKKKEDTATGQVAEPGCARHKDKTACEADKTGDKQNCAWRKGKEGEPEPEKEMCLNGSFLLNNQFALSVVSAAFMSFVEFNKS</sequence>
<dbReference type="Gene3D" id="3.90.150.10">
    <property type="entry name" value="Variant Surface Glycoprotein, subunit A domain 1"/>
    <property type="match status" value="1"/>
</dbReference>
<comment type="caution">
    <text evidence="12">The sequence shown here is derived from an EMBL/GenBank/DDBJ whole genome shotgun (WGS) entry which is preliminary data.</text>
</comment>
<gene>
    <name evidence="12" type="ORF">TEOVI_000752900</name>
</gene>
<feature type="domain" description="Trypanosome variant surface glycoprotein A-type N-terminal" evidence="10">
    <location>
        <begin position="11"/>
        <end position="373"/>
    </location>
</feature>
<dbReference type="GeneID" id="92381463"/>
<dbReference type="Gene3D" id="1.10.470.10">
    <property type="entry name" value="Variant Surface Glycoprotein, subunit A, domain 2"/>
    <property type="match status" value="1"/>
</dbReference>
<dbReference type="InterPro" id="IPR019609">
    <property type="entry name" value="Variant_surf_glycoprt_trypan_C"/>
</dbReference>
<reference evidence="12" key="1">
    <citation type="submission" date="2016-09" db="EMBL/GenBank/DDBJ databases">
        <authorList>
            <person name="Hebert L."/>
            <person name="Moumen B."/>
        </authorList>
    </citation>
    <scope>NUCLEOTIDE SEQUENCE [LARGE SCALE GENOMIC DNA]</scope>
    <source>
        <strain evidence="12">OVI</strain>
    </source>
</reference>
<evidence type="ECO:0000256" key="8">
    <source>
        <dbReference type="SAM" id="MobiDB-lite"/>
    </source>
</evidence>
<evidence type="ECO:0000256" key="9">
    <source>
        <dbReference type="SAM" id="SignalP"/>
    </source>
</evidence>
<dbReference type="Proteomes" id="UP000195570">
    <property type="component" value="Unassembled WGS sequence"/>
</dbReference>
<keyword evidence="6" id="KW-0325">Glycoprotein</keyword>